<organism evidence="2 3">
    <name type="scientific">Rhizobium phaseoli</name>
    <dbReference type="NCBI Taxonomy" id="396"/>
    <lineage>
        <taxon>Bacteria</taxon>
        <taxon>Pseudomonadati</taxon>
        <taxon>Pseudomonadota</taxon>
        <taxon>Alphaproteobacteria</taxon>
        <taxon>Hyphomicrobiales</taxon>
        <taxon>Rhizobiaceae</taxon>
        <taxon>Rhizobium/Agrobacterium group</taxon>
        <taxon>Rhizobium</taxon>
    </lineage>
</organism>
<accession>A0A7K3U880</accession>
<dbReference type="Proteomes" id="UP000471753">
    <property type="component" value="Unassembled WGS sequence"/>
</dbReference>
<feature type="compositionally biased region" description="Basic and acidic residues" evidence="1">
    <location>
        <begin position="19"/>
        <end position="39"/>
    </location>
</feature>
<sequence>MFMKKDIPAFAEAGYRFGIEKSGRRKSATEHRNIAETRKGTKTNRAGPGKGNAFPRAEGHSPP</sequence>
<name>A0A7K3U880_9HYPH</name>
<dbReference type="AlphaFoldDB" id="A0A7K3U880"/>
<dbReference type="GO" id="GO:0016740">
    <property type="term" value="F:transferase activity"/>
    <property type="evidence" value="ECO:0007669"/>
    <property type="project" value="UniProtKB-KW"/>
</dbReference>
<protein>
    <submittedName>
        <fullName evidence="2">Acetyltransferase</fullName>
    </submittedName>
</protein>
<evidence type="ECO:0000313" key="3">
    <source>
        <dbReference type="Proteomes" id="UP000471753"/>
    </source>
</evidence>
<gene>
    <name evidence="2" type="ORF">GR197_02160</name>
</gene>
<evidence type="ECO:0000313" key="2">
    <source>
        <dbReference type="EMBL" id="NEJ69349.1"/>
    </source>
</evidence>
<feature type="region of interest" description="Disordered" evidence="1">
    <location>
        <begin position="19"/>
        <end position="63"/>
    </location>
</feature>
<evidence type="ECO:0000256" key="1">
    <source>
        <dbReference type="SAM" id="MobiDB-lite"/>
    </source>
</evidence>
<dbReference type="EMBL" id="WUFT01000001">
    <property type="protein sequence ID" value="NEJ69349.1"/>
    <property type="molecule type" value="Genomic_DNA"/>
</dbReference>
<proteinExistence type="predicted"/>
<comment type="caution">
    <text evidence="2">The sequence shown here is derived from an EMBL/GenBank/DDBJ whole genome shotgun (WGS) entry which is preliminary data.</text>
</comment>
<keyword evidence="2" id="KW-0808">Transferase</keyword>
<reference evidence="2 3" key="1">
    <citation type="submission" date="2019-12" db="EMBL/GenBank/DDBJ databases">
        <title>Rhizobium genotypes associated with high levels of biological nitrogen fixation by grain legumes in a temperate-maritime cropping system.</title>
        <authorList>
            <person name="Maluk M."/>
            <person name="Francesc Ferrando Molina F."/>
            <person name="Lopez Del Egido L."/>
            <person name="Lafos M."/>
            <person name="Langarica-Fuentes A."/>
            <person name="Gebre Yohannes G."/>
            <person name="Young M.W."/>
            <person name="Martin P."/>
            <person name="Gantlett R."/>
            <person name="Kenicer G."/>
            <person name="Hawes C."/>
            <person name="Begg G.S."/>
            <person name="Quilliam R.S."/>
            <person name="Squire G.R."/>
            <person name="Poole P.S."/>
            <person name="Young P.W."/>
            <person name="Iannetta P.M."/>
            <person name="James E.K."/>
        </authorList>
    </citation>
    <scope>NUCLEOTIDE SEQUENCE [LARGE SCALE GENOMIC DNA]</scope>
    <source>
        <strain evidence="2 3">JHI366</strain>
    </source>
</reference>